<dbReference type="Gene3D" id="3.40.50.300">
    <property type="entry name" value="P-loop containing nucleotide triphosphate hydrolases"/>
    <property type="match status" value="2"/>
</dbReference>
<feature type="transmembrane region" description="Helical" evidence="5">
    <location>
        <begin position="12"/>
        <end position="35"/>
    </location>
</feature>
<dbReference type="OrthoDB" id="10065830at2759"/>
<evidence type="ECO:0000259" key="6">
    <source>
        <dbReference type="PROSITE" id="PS50893"/>
    </source>
</evidence>
<dbReference type="EMBL" id="OC870934">
    <property type="protein sequence ID" value="CAD7635241.1"/>
    <property type="molecule type" value="Genomic_DNA"/>
</dbReference>
<dbReference type="InterPro" id="IPR003439">
    <property type="entry name" value="ABC_transporter-like_ATP-bd"/>
</dbReference>
<feature type="domain" description="ABC transporter" evidence="6">
    <location>
        <begin position="115"/>
        <end position="356"/>
    </location>
</feature>
<dbReference type="EMBL" id="CAJPIZ010016359">
    <property type="protein sequence ID" value="CAG2115671.1"/>
    <property type="molecule type" value="Genomic_DNA"/>
</dbReference>
<keyword evidence="8" id="KW-1185">Reference proteome</keyword>
<dbReference type="PROSITE" id="PS00211">
    <property type="entry name" value="ABC_TRANSPORTER_1"/>
    <property type="match status" value="2"/>
</dbReference>
<evidence type="ECO:0000256" key="5">
    <source>
        <dbReference type="SAM" id="Phobius"/>
    </source>
</evidence>
<organism evidence="7">
    <name type="scientific">Medioppia subpectinata</name>
    <dbReference type="NCBI Taxonomy" id="1979941"/>
    <lineage>
        <taxon>Eukaryota</taxon>
        <taxon>Metazoa</taxon>
        <taxon>Ecdysozoa</taxon>
        <taxon>Arthropoda</taxon>
        <taxon>Chelicerata</taxon>
        <taxon>Arachnida</taxon>
        <taxon>Acari</taxon>
        <taxon>Acariformes</taxon>
        <taxon>Sarcoptiformes</taxon>
        <taxon>Oribatida</taxon>
        <taxon>Brachypylina</taxon>
        <taxon>Oppioidea</taxon>
        <taxon>Oppiidae</taxon>
        <taxon>Medioppia</taxon>
    </lineage>
</organism>
<sequence length="783" mass="86390">MSEIRKSTVLKALNYSISNVSPRAIIFTMFVVYVLSSGHLGAESVFVTISVFNALQFTMTYAFPQSVVLASELYVSCLRIQKYLLLEEIQDQPSVTDGDINGKNNINNNDKDFSVCVKHMSAAWDPTLHVPTLSDISVELAPGELLVVVGPVGSGKTSFLMSLLDEIEVTGGHRRVRGRVSYAAQESWAFNTSIAQNVTFGQPLDPKRFREVMGVCALDTDLRRLPFAEKTLVGERGVTLSGGQRARITLARYVWVGSASEPHFSIRVFRALYTDADVYLLDEPLSSVDTEVANHIFDKCITEYLANKTVILVTHQIQHLERASKILVLNEGRLVAVGPYNQLSTVLKALNYSISNVSPRAIIFTMFVVYVLSSGHLGAESVFVTISVFNALQFTMTYAFPQSVVLASELYVSCLRIQKYLLLEEIQDQPSVTDGDINGKNNINNNDKDFSVCVKHMSAAWDPTLHVPTLSDISVELAPGELLVVVGPVGSGKTSFLMSLLDEIEVTGGHRRVRGRVSYAAQESWAFNTSIAQNVTFGQPLDPKRFREVMGVCALDTDLRRLPFAEKTLVGERGVTLSGGQRARITLARYVWVGSASEPHFSIRVFRALYTDADVYLLDEPLSSVDTEVANHIFDKCITEYLANKTVILVTHQIQHLERASKILVLNEGRLVAVGPYNQLVSSGVDFLSIIKEKRPDGNVVIDREPMVMKRSESLTSVHSKTAAEEIGDQKVDDETKATGGVSGRVYWHYVKAGAGPALLTMCLSSMIASQGLQYYTDVWLSQ</sequence>
<evidence type="ECO:0000313" key="7">
    <source>
        <dbReference type="EMBL" id="CAD7635241.1"/>
    </source>
</evidence>
<keyword evidence="5" id="KW-0812">Transmembrane</keyword>
<evidence type="ECO:0000256" key="1">
    <source>
        <dbReference type="ARBA" id="ARBA00004141"/>
    </source>
</evidence>
<dbReference type="GO" id="GO:0016887">
    <property type="term" value="F:ATP hydrolysis activity"/>
    <property type="evidence" value="ECO:0007669"/>
    <property type="project" value="InterPro"/>
</dbReference>
<feature type="domain" description="ABC transporter" evidence="6">
    <location>
        <begin position="452"/>
        <end position="693"/>
    </location>
</feature>
<dbReference type="SUPFAM" id="SSF52540">
    <property type="entry name" value="P-loop containing nucleoside triphosphate hydrolases"/>
    <property type="match status" value="2"/>
</dbReference>
<evidence type="ECO:0000256" key="3">
    <source>
        <dbReference type="ARBA" id="ARBA00022741"/>
    </source>
</evidence>
<dbReference type="PANTHER" id="PTHR24223:SF456">
    <property type="entry name" value="MULTIDRUG RESISTANCE-ASSOCIATED PROTEIN LETHAL(2)03659"/>
    <property type="match status" value="1"/>
</dbReference>
<evidence type="ECO:0000256" key="4">
    <source>
        <dbReference type="ARBA" id="ARBA00022840"/>
    </source>
</evidence>
<evidence type="ECO:0000256" key="2">
    <source>
        <dbReference type="ARBA" id="ARBA00009726"/>
    </source>
</evidence>
<evidence type="ECO:0000313" key="8">
    <source>
        <dbReference type="Proteomes" id="UP000759131"/>
    </source>
</evidence>
<comment type="subcellular location">
    <subcellularLocation>
        <location evidence="1">Membrane</location>
        <topology evidence="1">Multi-pass membrane protein</topology>
    </subcellularLocation>
</comment>
<gene>
    <name evidence="7" type="ORF">OSB1V03_LOCUS15632</name>
</gene>
<comment type="similarity">
    <text evidence="2">Belongs to the ABC transporter superfamily. ABCC family. Conjugate transporter (TC 3.A.1.208) subfamily.</text>
</comment>
<dbReference type="AlphaFoldDB" id="A0A7R9Q8T4"/>
<dbReference type="GO" id="GO:0042626">
    <property type="term" value="F:ATPase-coupled transmembrane transporter activity"/>
    <property type="evidence" value="ECO:0007669"/>
    <property type="project" value="TreeGrafter"/>
</dbReference>
<keyword evidence="5" id="KW-1133">Transmembrane helix</keyword>
<protein>
    <recommendedName>
        <fullName evidence="6">ABC transporter domain-containing protein</fullName>
    </recommendedName>
</protein>
<dbReference type="PROSITE" id="PS50893">
    <property type="entry name" value="ABC_TRANSPORTER_2"/>
    <property type="match status" value="2"/>
</dbReference>
<accession>A0A7R9Q8T4</accession>
<dbReference type="CDD" id="cd03250">
    <property type="entry name" value="ABCC_MRP_domain1"/>
    <property type="match status" value="2"/>
</dbReference>
<dbReference type="PANTHER" id="PTHR24223">
    <property type="entry name" value="ATP-BINDING CASSETTE SUB-FAMILY C"/>
    <property type="match status" value="1"/>
</dbReference>
<dbReference type="InterPro" id="IPR003593">
    <property type="entry name" value="AAA+_ATPase"/>
</dbReference>
<keyword evidence="3" id="KW-0547">Nucleotide-binding</keyword>
<name>A0A7R9Q8T4_9ACAR</name>
<dbReference type="Pfam" id="PF00005">
    <property type="entry name" value="ABC_tran"/>
    <property type="match status" value="2"/>
</dbReference>
<feature type="non-terminal residue" evidence="7">
    <location>
        <position position="783"/>
    </location>
</feature>
<dbReference type="InterPro" id="IPR050173">
    <property type="entry name" value="ABC_transporter_C-like"/>
</dbReference>
<keyword evidence="4" id="KW-0067">ATP-binding</keyword>
<dbReference type="InterPro" id="IPR017871">
    <property type="entry name" value="ABC_transporter-like_CS"/>
</dbReference>
<dbReference type="InterPro" id="IPR027417">
    <property type="entry name" value="P-loop_NTPase"/>
</dbReference>
<dbReference type="Proteomes" id="UP000759131">
    <property type="component" value="Unassembled WGS sequence"/>
</dbReference>
<dbReference type="GO" id="GO:0016020">
    <property type="term" value="C:membrane"/>
    <property type="evidence" value="ECO:0007669"/>
    <property type="project" value="UniProtKB-SubCell"/>
</dbReference>
<proteinExistence type="inferred from homology"/>
<reference evidence="7" key="1">
    <citation type="submission" date="2020-11" db="EMBL/GenBank/DDBJ databases">
        <authorList>
            <person name="Tran Van P."/>
        </authorList>
    </citation>
    <scope>NUCLEOTIDE SEQUENCE</scope>
</reference>
<dbReference type="GO" id="GO:0005524">
    <property type="term" value="F:ATP binding"/>
    <property type="evidence" value="ECO:0007669"/>
    <property type="project" value="UniProtKB-KW"/>
</dbReference>
<dbReference type="SMART" id="SM00382">
    <property type="entry name" value="AAA"/>
    <property type="match status" value="2"/>
</dbReference>
<keyword evidence="5" id="KW-0472">Membrane</keyword>